<protein>
    <submittedName>
        <fullName evidence="2">Uncharacterized protein</fullName>
    </submittedName>
</protein>
<feature type="compositionally biased region" description="Basic and acidic residues" evidence="1">
    <location>
        <begin position="189"/>
        <end position="199"/>
    </location>
</feature>
<feature type="region of interest" description="Disordered" evidence="1">
    <location>
        <begin position="174"/>
        <end position="199"/>
    </location>
</feature>
<sequence>METVTETWSRVRHVSLVGMNSSSLAISSGVAAPRLSSTTSTETRDPGGKQRRPLVQSMTRSIQRGRKRRESTRSGGETRSALTKGRGDRGAEPLNWVQRARGGPRPGALLPRGLGSGTRVSFPEKKKESILSGRIPELQGGLQNLIPRSRVAPLSGLAPQRRIGFIRRCHVQSDHTPGLESTINSQITKDARGSRGAEA</sequence>
<feature type="compositionally biased region" description="Polar residues" evidence="1">
    <location>
        <begin position="179"/>
        <end position="188"/>
    </location>
</feature>
<accession>A0A4Z2EC99</accession>
<evidence type="ECO:0000256" key="1">
    <source>
        <dbReference type="SAM" id="MobiDB-lite"/>
    </source>
</evidence>
<evidence type="ECO:0000313" key="2">
    <source>
        <dbReference type="EMBL" id="TNN26164.1"/>
    </source>
</evidence>
<reference evidence="2 3" key="1">
    <citation type="submission" date="2019-03" db="EMBL/GenBank/DDBJ databases">
        <title>First draft genome of Liparis tanakae, snailfish: a comprehensive survey of snailfish specific genes.</title>
        <authorList>
            <person name="Kim W."/>
            <person name="Song I."/>
            <person name="Jeong J.-H."/>
            <person name="Kim D."/>
            <person name="Kim S."/>
            <person name="Ryu S."/>
            <person name="Song J.Y."/>
            <person name="Lee S.K."/>
        </authorList>
    </citation>
    <scope>NUCLEOTIDE SEQUENCE [LARGE SCALE GENOMIC DNA]</scope>
    <source>
        <tissue evidence="2">Muscle</tissue>
    </source>
</reference>
<evidence type="ECO:0000313" key="3">
    <source>
        <dbReference type="Proteomes" id="UP000314294"/>
    </source>
</evidence>
<keyword evidence="3" id="KW-1185">Reference proteome</keyword>
<dbReference type="EMBL" id="SRLO01010839">
    <property type="protein sequence ID" value="TNN26164.1"/>
    <property type="molecule type" value="Genomic_DNA"/>
</dbReference>
<dbReference type="Proteomes" id="UP000314294">
    <property type="component" value="Unassembled WGS sequence"/>
</dbReference>
<dbReference type="AlphaFoldDB" id="A0A4Z2EC99"/>
<feature type="compositionally biased region" description="Low complexity" evidence="1">
    <location>
        <begin position="99"/>
        <end position="113"/>
    </location>
</feature>
<proteinExistence type="predicted"/>
<gene>
    <name evidence="2" type="ORF">EYF80_063700</name>
</gene>
<comment type="caution">
    <text evidence="2">The sequence shown here is derived from an EMBL/GenBank/DDBJ whole genome shotgun (WGS) entry which is preliminary data.</text>
</comment>
<feature type="region of interest" description="Disordered" evidence="1">
    <location>
        <begin position="29"/>
        <end position="120"/>
    </location>
</feature>
<name>A0A4Z2EC99_9TELE</name>
<organism evidence="2 3">
    <name type="scientific">Liparis tanakae</name>
    <name type="common">Tanaka's snailfish</name>
    <dbReference type="NCBI Taxonomy" id="230148"/>
    <lineage>
        <taxon>Eukaryota</taxon>
        <taxon>Metazoa</taxon>
        <taxon>Chordata</taxon>
        <taxon>Craniata</taxon>
        <taxon>Vertebrata</taxon>
        <taxon>Euteleostomi</taxon>
        <taxon>Actinopterygii</taxon>
        <taxon>Neopterygii</taxon>
        <taxon>Teleostei</taxon>
        <taxon>Neoteleostei</taxon>
        <taxon>Acanthomorphata</taxon>
        <taxon>Eupercaria</taxon>
        <taxon>Perciformes</taxon>
        <taxon>Cottioidei</taxon>
        <taxon>Cottales</taxon>
        <taxon>Liparidae</taxon>
        <taxon>Liparis</taxon>
    </lineage>
</organism>